<dbReference type="InterPro" id="IPR000577">
    <property type="entry name" value="Carb_kinase_FGGY"/>
</dbReference>
<dbReference type="PANTHER" id="PTHR43095:SF5">
    <property type="entry name" value="XYLULOSE KINASE"/>
    <property type="match status" value="1"/>
</dbReference>
<dbReference type="EMBL" id="BMIQ01000001">
    <property type="protein sequence ID" value="GGD86961.1"/>
    <property type="molecule type" value="Genomic_DNA"/>
</dbReference>
<dbReference type="PIRSF" id="PIRSF000538">
    <property type="entry name" value="GlpK"/>
    <property type="match status" value="1"/>
</dbReference>
<keyword evidence="3 4" id="KW-0418">Kinase</keyword>
<dbReference type="Pfam" id="PF00370">
    <property type="entry name" value="FGGY_N"/>
    <property type="match status" value="1"/>
</dbReference>
<proteinExistence type="inferred from homology"/>
<organism evidence="7 8">
    <name type="scientific">Aureimonas endophytica</name>
    <dbReference type="NCBI Taxonomy" id="2027858"/>
    <lineage>
        <taxon>Bacteria</taxon>
        <taxon>Pseudomonadati</taxon>
        <taxon>Pseudomonadota</taxon>
        <taxon>Alphaproteobacteria</taxon>
        <taxon>Hyphomicrobiales</taxon>
        <taxon>Aurantimonadaceae</taxon>
        <taxon>Aureimonas</taxon>
    </lineage>
</organism>
<dbReference type="InterPro" id="IPR043129">
    <property type="entry name" value="ATPase_NBD"/>
</dbReference>
<feature type="domain" description="Carbohydrate kinase FGGY C-terminal" evidence="6">
    <location>
        <begin position="288"/>
        <end position="468"/>
    </location>
</feature>
<sequence length="530" mass="55903">MEDFSPSPPSRGSVIIGIDAGTSVVKSVAFTTGGRQIAEAARPNRYWRVEDGGVEQNMCKTWEDTAATLREVVGKLPDGAASVLAVAVTGQGDGTWLIDAAGAPVAPAWLWLDARAGALASAIRGASAYARQYEATVTGLNACQQSAQLLYMKSAMPELLERATTAFHCKDWLYFRLTGERATDPSEACFTFGDYRSRDYSEPVIDGLGLAEERRLLPPIVDGATTSHPLSPEAAAATGLPVGTPIVLGYVDFGCTAIGGGLISSKGDVGCSILGSTGIHMRYVAHAGDVVLNPDRSGYLMLLPGRSAVGQIQSNMAATLNIDWMLDLACGILAYEGIERGRQDLVKALDERVLAAKPVGAIYHPYISEAGERGPFMDPLARAQFTGLQSDAGFYDLMRAVLEGLAFAARDCYAAAGGLPAEVRLTGGAARSKAMRSILASVLGRPVRTVSREEAGAAGAAMIAAVQAGLYPDIQAAADAWVEPLVGPPSLPEPGLVPLYDEAFELYRELRDAIRPLWTKLAAIKARQGA</sequence>
<dbReference type="InterPro" id="IPR018484">
    <property type="entry name" value="FGGY_N"/>
</dbReference>
<dbReference type="PROSITE" id="PS00445">
    <property type="entry name" value="FGGY_KINASES_2"/>
    <property type="match status" value="1"/>
</dbReference>
<dbReference type="Proteomes" id="UP000644699">
    <property type="component" value="Unassembled WGS sequence"/>
</dbReference>
<evidence type="ECO:0000259" key="6">
    <source>
        <dbReference type="Pfam" id="PF02782"/>
    </source>
</evidence>
<reference evidence="7" key="2">
    <citation type="submission" date="2020-09" db="EMBL/GenBank/DDBJ databases">
        <authorList>
            <person name="Sun Q."/>
            <person name="Zhou Y."/>
        </authorList>
    </citation>
    <scope>NUCLEOTIDE SEQUENCE</scope>
    <source>
        <strain evidence="7">CGMCC 1.15367</strain>
    </source>
</reference>
<evidence type="ECO:0000313" key="7">
    <source>
        <dbReference type="EMBL" id="GGD86961.1"/>
    </source>
</evidence>
<dbReference type="SUPFAM" id="SSF53067">
    <property type="entry name" value="Actin-like ATPase domain"/>
    <property type="match status" value="2"/>
</dbReference>
<dbReference type="InterPro" id="IPR050406">
    <property type="entry name" value="FGGY_Carb_Kinase"/>
</dbReference>
<evidence type="ECO:0000256" key="4">
    <source>
        <dbReference type="RuleBase" id="RU003733"/>
    </source>
</evidence>
<evidence type="ECO:0000259" key="5">
    <source>
        <dbReference type="Pfam" id="PF00370"/>
    </source>
</evidence>
<gene>
    <name evidence="7" type="ORF">GCM10011390_02010</name>
</gene>
<dbReference type="InterPro" id="IPR018485">
    <property type="entry name" value="FGGY_C"/>
</dbReference>
<evidence type="ECO:0000313" key="8">
    <source>
        <dbReference type="Proteomes" id="UP000644699"/>
    </source>
</evidence>
<dbReference type="Pfam" id="PF02782">
    <property type="entry name" value="FGGY_C"/>
    <property type="match status" value="1"/>
</dbReference>
<dbReference type="GO" id="GO:0016773">
    <property type="term" value="F:phosphotransferase activity, alcohol group as acceptor"/>
    <property type="evidence" value="ECO:0007669"/>
    <property type="project" value="InterPro"/>
</dbReference>
<dbReference type="Gene3D" id="3.30.420.40">
    <property type="match status" value="2"/>
</dbReference>
<dbReference type="PANTHER" id="PTHR43095">
    <property type="entry name" value="SUGAR KINASE"/>
    <property type="match status" value="1"/>
</dbReference>
<feature type="domain" description="Carbohydrate kinase FGGY N-terminal" evidence="5">
    <location>
        <begin position="14"/>
        <end position="259"/>
    </location>
</feature>
<dbReference type="AlphaFoldDB" id="A0A916ZD31"/>
<reference evidence="7" key="1">
    <citation type="journal article" date="2014" name="Int. J. Syst. Evol. Microbiol.">
        <title>Complete genome sequence of Corynebacterium casei LMG S-19264T (=DSM 44701T), isolated from a smear-ripened cheese.</title>
        <authorList>
            <consortium name="US DOE Joint Genome Institute (JGI-PGF)"/>
            <person name="Walter F."/>
            <person name="Albersmeier A."/>
            <person name="Kalinowski J."/>
            <person name="Ruckert C."/>
        </authorList>
    </citation>
    <scope>NUCLEOTIDE SEQUENCE</scope>
    <source>
        <strain evidence="7">CGMCC 1.15367</strain>
    </source>
</reference>
<evidence type="ECO:0000256" key="2">
    <source>
        <dbReference type="ARBA" id="ARBA00022679"/>
    </source>
</evidence>
<protein>
    <submittedName>
        <fullName evidence="7">Carbohydrate kinase</fullName>
    </submittedName>
</protein>
<comment type="similarity">
    <text evidence="1 4">Belongs to the FGGY kinase family.</text>
</comment>
<accession>A0A916ZD31</accession>
<name>A0A916ZD31_9HYPH</name>
<dbReference type="InterPro" id="IPR018483">
    <property type="entry name" value="Carb_kinase_FGGY_CS"/>
</dbReference>
<keyword evidence="2 4" id="KW-0808">Transferase</keyword>
<dbReference type="GO" id="GO:0016301">
    <property type="term" value="F:kinase activity"/>
    <property type="evidence" value="ECO:0007669"/>
    <property type="project" value="UniProtKB-KW"/>
</dbReference>
<keyword evidence="8" id="KW-1185">Reference proteome</keyword>
<evidence type="ECO:0000256" key="3">
    <source>
        <dbReference type="ARBA" id="ARBA00022777"/>
    </source>
</evidence>
<dbReference type="GO" id="GO:0005975">
    <property type="term" value="P:carbohydrate metabolic process"/>
    <property type="evidence" value="ECO:0007669"/>
    <property type="project" value="InterPro"/>
</dbReference>
<comment type="caution">
    <text evidence="7">The sequence shown here is derived from an EMBL/GenBank/DDBJ whole genome shotgun (WGS) entry which is preliminary data.</text>
</comment>
<evidence type="ECO:0000256" key="1">
    <source>
        <dbReference type="ARBA" id="ARBA00009156"/>
    </source>
</evidence>